<evidence type="ECO:0000256" key="3">
    <source>
        <dbReference type="ARBA" id="ARBA00022643"/>
    </source>
</evidence>
<evidence type="ECO:0000256" key="4">
    <source>
        <dbReference type="ARBA" id="ARBA00023002"/>
    </source>
</evidence>
<dbReference type="Gene3D" id="3.40.109.10">
    <property type="entry name" value="NADH Oxidase"/>
    <property type="match status" value="1"/>
</dbReference>
<dbReference type="SUPFAM" id="SSF55469">
    <property type="entry name" value="FMN-dependent nitroreductase-like"/>
    <property type="match status" value="1"/>
</dbReference>
<feature type="domain" description="Nitroreductase" evidence="6">
    <location>
        <begin position="6"/>
        <end position="161"/>
    </location>
</feature>
<organism evidence="7 8">
    <name type="scientific">Candidatus Caccoplasma intestinavium</name>
    <dbReference type="NCBI Taxonomy" id="2840716"/>
    <lineage>
        <taxon>Bacteria</taxon>
        <taxon>Pseudomonadati</taxon>
        <taxon>Bacteroidota</taxon>
        <taxon>Bacteroidia</taxon>
        <taxon>Bacteroidales</taxon>
        <taxon>Bacteroidaceae</taxon>
        <taxon>Bacteroidaceae incertae sedis</taxon>
        <taxon>Candidatus Caccoplasma</taxon>
    </lineage>
</organism>
<evidence type="ECO:0000313" key="8">
    <source>
        <dbReference type="Proteomes" id="UP000886722"/>
    </source>
</evidence>
<evidence type="ECO:0000256" key="1">
    <source>
        <dbReference type="ARBA" id="ARBA00008366"/>
    </source>
</evidence>
<gene>
    <name evidence="7" type="ORF">IAD06_02120</name>
</gene>
<dbReference type="EMBL" id="DVKT01000015">
    <property type="protein sequence ID" value="HIT38825.1"/>
    <property type="molecule type" value="Genomic_DNA"/>
</dbReference>
<dbReference type="InterPro" id="IPR000415">
    <property type="entry name" value="Nitroreductase-like"/>
</dbReference>
<keyword evidence="4 5" id="KW-0560">Oxidoreductase</keyword>
<proteinExistence type="inferred from homology"/>
<dbReference type="PANTHER" id="PTHR43425">
    <property type="entry name" value="OXYGEN-INSENSITIVE NADPH NITROREDUCTASE"/>
    <property type="match status" value="1"/>
</dbReference>
<evidence type="ECO:0000313" key="7">
    <source>
        <dbReference type="EMBL" id="HIT38825.1"/>
    </source>
</evidence>
<sequence>MDLDFLKNRRTIRRYKKEDISDELLNELLEAAFRVSNTGNMQVYSVVVTRDDENKKKLAPAHFNQPSVTNAPVILTFCADFNRFIKWCEFRNAKPGYDNFQSFFTASIDALLVAQQFCTAAEAKGLGICYLGTTTYNADQIIKALELPRFVVPVTTVTVGYPDGIPEQVERLPIEAMIHHEHYRDYTREDIDRLYKEKEELPANKGFVAENKKETLAQVFTDVRYTRTNNEHFSDVFLKVIKEQGFKF</sequence>
<dbReference type="Pfam" id="PF00881">
    <property type="entry name" value="Nitroreductase"/>
    <property type="match status" value="1"/>
</dbReference>
<accession>A0A9D1GCY6</accession>
<dbReference type="Proteomes" id="UP000886722">
    <property type="component" value="Unassembled WGS sequence"/>
</dbReference>
<dbReference type="PANTHER" id="PTHR43425:SF2">
    <property type="entry name" value="OXYGEN-INSENSITIVE NADPH NITROREDUCTASE"/>
    <property type="match status" value="1"/>
</dbReference>
<dbReference type="GO" id="GO:0016491">
    <property type="term" value="F:oxidoreductase activity"/>
    <property type="evidence" value="ECO:0007669"/>
    <property type="project" value="UniProtKB-UniRule"/>
</dbReference>
<evidence type="ECO:0000256" key="5">
    <source>
        <dbReference type="PIRNR" id="PIRNR005426"/>
    </source>
</evidence>
<comment type="caution">
    <text evidence="7">The sequence shown here is derived from an EMBL/GenBank/DDBJ whole genome shotgun (WGS) entry which is preliminary data.</text>
</comment>
<keyword evidence="3 5" id="KW-0288">FMN</keyword>
<dbReference type="PIRSF" id="PIRSF005426">
    <property type="entry name" value="Frp"/>
    <property type="match status" value="1"/>
</dbReference>
<comment type="similarity">
    <text evidence="1 5">Belongs to the flavin oxidoreductase frp family.</text>
</comment>
<dbReference type="InterPro" id="IPR029479">
    <property type="entry name" value="Nitroreductase"/>
</dbReference>
<protein>
    <submittedName>
        <fullName evidence="7">Nitroreductase family protein</fullName>
    </submittedName>
</protein>
<dbReference type="AlphaFoldDB" id="A0A9D1GCY6"/>
<evidence type="ECO:0000259" key="6">
    <source>
        <dbReference type="Pfam" id="PF00881"/>
    </source>
</evidence>
<evidence type="ECO:0000256" key="2">
    <source>
        <dbReference type="ARBA" id="ARBA00022630"/>
    </source>
</evidence>
<reference evidence="7" key="1">
    <citation type="submission" date="2020-10" db="EMBL/GenBank/DDBJ databases">
        <authorList>
            <person name="Gilroy R."/>
        </authorList>
    </citation>
    <scope>NUCLEOTIDE SEQUENCE</scope>
    <source>
        <strain evidence="7">21143</strain>
    </source>
</reference>
<dbReference type="InterPro" id="IPR016446">
    <property type="entry name" value="Flavin_OxRdtase_Frp"/>
</dbReference>
<name>A0A9D1GCY6_9BACT</name>
<keyword evidence="2 5" id="KW-0285">Flavoprotein</keyword>
<reference evidence="7" key="2">
    <citation type="journal article" date="2021" name="PeerJ">
        <title>Extensive microbial diversity within the chicken gut microbiome revealed by metagenomics and culture.</title>
        <authorList>
            <person name="Gilroy R."/>
            <person name="Ravi A."/>
            <person name="Getino M."/>
            <person name="Pursley I."/>
            <person name="Horton D.L."/>
            <person name="Alikhan N.F."/>
            <person name="Baker D."/>
            <person name="Gharbi K."/>
            <person name="Hall N."/>
            <person name="Watson M."/>
            <person name="Adriaenssens E.M."/>
            <person name="Foster-Nyarko E."/>
            <person name="Jarju S."/>
            <person name="Secka A."/>
            <person name="Antonio M."/>
            <person name="Oren A."/>
            <person name="Chaudhuri R.R."/>
            <person name="La Ragione R."/>
            <person name="Hildebrand F."/>
            <person name="Pallen M.J."/>
        </authorList>
    </citation>
    <scope>NUCLEOTIDE SEQUENCE</scope>
    <source>
        <strain evidence="7">21143</strain>
    </source>
</reference>
<keyword evidence="5" id="KW-0521">NADP</keyword>